<evidence type="ECO:0000313" key="1">
    <source>
        <dbReference type="EMBL" id="WAL69187.1"/>
    </source>
</evidence>
<dbReference type="RefSeq" id="WP_268759274.1">
    <property type="nucleotide sequence ID" value="NZ_CP113836.1"/>
</dbReference>
<dbReference type="Proteomes" id="UP001163203">
    <property type="component" value="Chromosome"/>
</dbReference>
<organism evidence="1 2">
    <name type="scientific">Amycolatopsis cynarae</name>
    <dbReference type="NCBI Taxonomy" id="2995223"/>
    <lineage>
        <taxon>Bacteria</taxon>
        <taxon>Bacillati</taxon>
        <taxon>Actinomycetota</taxon>
        <taxon>Actinomycetes</taxon>
        <taxon>Pseudonocardiales</taxon>
        <taxon>Pseudonocardiaceae</taxon>
        <taxon>Amycolatopsis</taxon>
    </lineage>
</organism>
<dbReference type="EMBL" id="CP113836">
    <property type="protein sequence ID" value="WAL69187.1"/>
    <property type="molecule type" value="Genomic_DNA"/>
</dbReference>
<protein>
    <recommendedName>
        <fullName evidence="3">Secreted protein</fullName>
    </recommendedName>
</protein>
<proteinExistence type="predicted"/>
<evidence type="ECO:0000313" key="2">
    <source>
        <dbReference type="Proteomes" id="UP001163203"/>
    </source>
</evidence>
<keyword evidence="2" id="KW-1185">Reference proteome</keyword>
<accession>A0ABY7BD66</accession>
<gene>
    <name evidence="1" type="ORF">ORV05_15925</name>
</gene>
<name>A0ABY7BD66_9PSEU</name>
<sequence length="182" mass="19870">MVLRAGAAPGRSPASTPGLLLLDVDGPLSPYAGTDAAKQAAGYRQYPVNPLSGNGPEPLWLHQDHGPRLLRLAKTTGLEVVWCTTWEDDANQWIGPRIGLPELPVIHFRNVTSWKFGAVAQYARGRPLAWFDDDFDLFPHQLAEFQAARHGVPTLLHTVSPSEGLREEDFDAVAEWAATLAA</sequence>
<evidence type="ECO:0008006" key="3">
    <source>
        <dbReference type="Google" id="ProtNLM"/>
    </source>
</evidence>
<reference evidence="1" key="1">
    <citation type="submission" date="2022-11" db="EMBL/GenBank/DDBJ databases">
        <authorList>
            <person name="Mo P."/>
        </authorList>
    </citation>
    <scope>NUCLEOTIDE SEQUENCE</scope>
    <source>
        <strain evidence="1">HUAS 11-8</strain>
    </source>
</reference>